<dbReference type="EC" id="3.4.11.9" evidence="1"/>
<dbReference type="InterPro" id="IPR050422">
    <property type="entry name" value="X-Pro_aminopeptidase_P"/>
</dbReference>
<keyword evidence="1" id="KW-0645">Protease</keyword>
<name>A0A0B2REV1_GLYSO</name>
<dbReference type="Proteomes" id="UP000053555">
    <property type="component" value="Unassembled WGS sequence"/>
</dbReference>
<organism evidence="1">
    <name type="scientific">Glycine soja</name>
    <name type="common">Wild soybean</name>
    <dbReference type="NCBI Taxonomy" id="3848"/>
    <lineage>
        <taxon>Eukaryota</taxon>
        <taxon>Viridiplantae</taxon>
        <taxon>Streptophyta</taxon>
        <taxon>Embryophyta</taxon>
        <taxon>Tracheophyta</taxon>
        <taxon>Spermatophyta</taxon>
        <taxon>Magnoliopsida</taxon>
        <taxon>eudicotyledons</taxon>
        <taxon>Gunneridae</taxon>
        <taxon>Pentapetalae</taxon>
        <taxon>rosids</taxon>
        <taxon>fabids</taxon>
        <taxon>Fabales</taxon>
        <taxon>Fabaceae</taxon>
        <taxon>Papilionoideae</taxon>
        <taxon>50 kb inversion clade</taxon>
        <taxon>NPAAA clade</taxon>
        <taxon>indigoferoid/millettioid clade</taxon>
        <taxon>Phaseoleae</taxon>
        <taxon>Glycine</taxon>
        <taxon>Glycine subgen. Soja</taxon>
    </lineage>
</organism>
<accession>A0A0B2REV1</accession>
<protein>
    <submittedName>
        <fullName evidence="1">Putative Xaa-Pro aminopeptidase P</fullName>
        <ecNumber evidence="1">3.4.11.9</ecNumber>
    </submittedName>
</protein>
<dbReference type="PANTHER" id="PTHR43763:SF12">
    <property type="entry name" value="AMINOPEPTIDASE P1"/>
    <property type="match status" value="1"/>
</dbReference>
<dbReference type="Gene3D" id="3.90.230.10">
    <property type="entry name" value="Creatinase/methionine aminopeptidase superfamily"/>
    <property type="match status" value="1"/>
</dbReference>
<dbReference type="InterPro" id="IPR036005">
    <property type="entry name" value="Creatinase/aminopeptidase-like"/>
</dbReference>
<keyword evidence="1" id="KW-0031">Aminopeptidase</keyword>
<gene>
    <name evidence="1" type="ORF">glysoja_045523</name>
</gene>
<reference evidence="1" key="1">
    <citation type="submission" date="2014-07" db="EMBL/GenBank/DDBJ databases">
        <title>Identification of a novel salt tolerance gene in wild soybean by whole-genome sequencing.</title>
        <authorList>
            <person name="Lam H.-M."/>
            <person name="Qi X."/>
            <person name="Li M.-W."/>
            <person name="Liu X."/>
            <person name="Xie M."/>
            <person name="Ni M."/>
            <person name="Xu X."/>
        </authorList>
    </citation>
    <scope>NUCLEOTIDE SEQUENCE [LARGE SCALE GENOMIC DNA]</scope>
    <source>
        <tissue evidence="1">Root</tissue>
    </source>
</reference>
<keyword evidence="1" id="KW-0378">Hydrolase</keyword>
<sequence length="94" mass="10523">MTVTNEPGYYEDGEFGIILENVLIVKEADTNFNFGDRGYLSFEYITWFIFYIYKIQVVVGGGAAEATLSVNLEFLATTLGSQERLAIAKFVESC</sequence>
<dbReference type="EMBL" id="KN650467">
    <property type="protein sequence ID" value="KHN31840.1"/>
    <property type="molecule type" value="Genomic_DNA"/>
</dbReference>
<proteinExistence type="predicted"/>
<evidence type="ECO:0000313" key="1">
    <source>
        <dbReference type="EMBL" id="KHN31840.1"/>
    </source>
</evidence>
<dbReference type="GO" id="GO:0004177">
    <property type="term" value="F:aminopeptidase activity"/>
    <property type="evidence" value="ECO:0007669"/>
    <property type="project" value="UniProtKB-KW"/>
</dbReference>
<dbReference type="PANTHER" id="PTHR43763">
    <property type="entry name" value="XAA-PRO AMINOPEPTIDASE 1"/>
    <property type="match status" value="1"/>
</dbReference>
<dbReference type="AlphaFoldDB" id="A0A0B2REV1"/>